<dbReference type="InterPro" id="IPR052340">
    <property type="entry name" value="RNase_Y/CdgJ"/>
</dbReference>
<dbReference type="Gene3D" id="1.10.3210.10">
    <property type="entry name" value="Hypothetical protein af1432"/>
    <property type="match status" value="1"/>
</dbReference>
<dbReference type="EMBL" id="LAJX01000015">
    <property type="protein sequence ID" value="KJV07828.1"/>
    <property type="molecule type" value="Genomic_DNA"/>
</dbReference>
<reference evidence="3" key="1">
    <citation type="submission" date="2015-03" db="EMBL/GenBank/DDBJ databases">
        <title>Draft genome sequence of a novel methanotroph (Sn10-6) isolated from flooded ricefield rhizosphere in India.</title>
        <authorList>
            <person name="Pandit P.S."/>
            <person name="Pore S.D."/>
            <person name="Arora P."/>
            <person name="Kapse N.G."/>
            <person name="Dhakephalkar P.K."/>
            <person name="Rahalkar M.C."/>
        </authorList>
    </citation>
    <scope>NUCLEOTIDE SEQUENCE [LARGE SCALE GENOMIC DNA]</scope>
    <source>
        <strain evidence="3">Sn10-6</strain>
    </source>
</reference>
<evidence type="ECO:0000313" key="3">
    <source>
        <dbReference type="Proteomes" id="UP000033684"/>
    </source>
</evidence>
<keyword evidence="3" id="KW-1185">Reference proteome</keyword>
<dbReference type="Proteomes" id="UP000033684">
    <property type="component" value="Unassembled WGS sequence"/>
</dbReference>
<name>A0A0F3IMS1_9GAMM</name>
<accession>A0A0F3IMS1</accession>
<protein>
    <recommendedName>
        <fullName evidence="1">HDOD domain-containing protein</fullName>
    </recommendedName>
</protein>
<sequence length="215" mass="24172">METAVKKILAKIDANNLPAVPRVLLDLIQATREPSVNIDELTKIISQDTGLSAKIIATANSPFYRRTTEVNDLNRILILLGLSTLKTIAITKAVQQFFSQLSHAQQNFLELIWYRSLNCALLAKKIASLIAYDAADEAYLTGLLHRIGQLVLLDCFPKEYAELLDTQNELTIENGEKKLFGANHYEIGAFFNRKLAIAIIDCRCRVIPTSKRRRD</sequence>
<dbReference type="PROSITE" id="PS51833">
    <property type="entry name" value="HDOD"/>
    <property type="match status" value="1"/>
</dbReference>
<comment type="caution">
    <text evidence="2">The sequence shown here is derived from an EMBL/GenBank/DDBJ whole genome shotgun (WGS) entry which is preliminary data.</text>
</comment>
<dbReference type="InterPro" id="IPR013976">
    <property type="entry name" value="HDOD"/>
</dbReference>
<organism evidence="2 3">
    <name type="scientific">Methylocucumis oryzae</name>
    <dbReference type="NCBI Taxonomy" id="1632867"/>
    <lineage>
        <taxon>Bacteria</taxon>
        <taxon>Pseudomonadati</taxon>
        <taxon>Pseudomonadota</taxon>
        <taxon>Gammaproteobacteria</taxon>
        <taxon>Methylococcales</taxon>
        <taxon>Methylococcaceae</taxon>
        <taxon>Methylocucumis</taxon>
    </lineage>
</organism>
<dbReference type="PANTHER" id="PTHR33525">
    <property type="match status" value="1"/>
</dbReference>
<dbReference type="PANTHER" id="PTHR33525:SF3">
    <property type="entry name" value="RIBONUCLEASE Y"/>
    <property type="match status" value="1"/>
</dbReference>
<dbReference type="AlphaFoldDB" id="A0A0F3IMS1"/>
<dbReference type="Pfam" id="PF08668">
    <property type="entry name" value="HDOD"/>
    <property type="match status" value="1"/>
</dbReference>
<evidence type="ECO:0000259" key="1">
    <source>
        <dbReference type="PROSITE" id="PS51833"/>
    </source>
</evidence>
<gene>
    <name evidence="2" type="ORF">VZ94_01850</name>
</gene>
<dbReference type="SUPFAM" id="SSF109604">
    <property type="entry name" value="HD-domain/PDEase-like"/>
    <property type="match status" value="1"/>
</dbReference>
<evidence type="ECO:0000313" key="2">
    <source>
        <dbReference type="EMBL" id="KJV07828.1"/>
    </source>
</evidence>
<proteinExistence type="predicted"/>
<feature type="domain" description="HDOD" evidence="1">
    <location>
        <begin position="17"/>
        <end position="211"/>
    </location>
</feature>
<reference evidence="2 3" key="2">
    <citation type="journal article" date="2016" name="Microb. Ecol.">
        <title>Genome Characteristics of a Novel Type I Methanotroph (Sn10-6) Isolated from a Flooded Indian Rice Field.</title>
        <authorList>
            <person name="Rahalkar M.C."/>
            <person name="Pandit P.S."/>
            <person name="Dhakephalkar P.K."/>
            <person name="Pore S."/>
            <person name="Arora P."/>
            <person name="Kapse N."/>
        </authorList>
    </citation>
    <scope>NUCLEOTIDE SEQUENCE [LARGE SCALE GENOMIC DNA]</scope>
    <source>
        <strain evidence="2 3">Sn10-6</strain>
    </source>
</reference>